<organism evidence="4 5">
    <name type="scientific">Pseudoprevotella muciniphila</name>
    <dbReference type="NCBI Taxonomy" id="2133944"/>
    <lineage>
        <taxon>Bacteria</taxon>
        <taxon>Pseudomonadati</taxon>
        <taxon>Bacteroidota</taxon>
        <taxon>Bacteroidia</taxon>
        <taxon>Bacteroidales</taxon>
        <taxon>Prevotellaceae</taxon>
        <taxon>Pseudoprevotella</taxon>
    </lineage>
</organism>
<feature type="signal peptide" evidence="2">
    <location>
        <begin position="1"/>
        <end position="19"/>
    </location>
</feature>
<evidence type="ECO:0000313" key="4">
    <source>
        <dbReference type="EMBL" id="QFQ13720.1"/>
    </source>
</evidence>
<dbReference type="GO" id="GO:0019867">
    <property type="term" value="C:outer membrane"/>
    <property type="evidence" value="ECO:0007669"/>
    <property type="project" value="InterPro"/>
</dbReference>
<accession>A0A5P8EA38</accession>
<gene>
    <name evidence="4" type="ORF">C7Y71_004865</name>
</gene>
<dbReference type="KEGG" id="alq:C7Y71_004865"/>
<dbReference type="Proteomes" id="UP000249375">
    <property type="component" value="Chromosome"/>
</dbReference>
<sequence length="174" mass="19709">MKKFLTVAIFVMLCVNTFAQKGDVAVGANFSYGTEIKNIGFGVKGQYNFTNALRAELSGDYFLKKDGLSMWDVNLNLHYLFPISEKLKVYPLAGVTFTNWKYDFSSICGDYYYDDYYYDDYDDSDDSVSKFGANLGGGIQYNLTRNLVINAEVKYQLINSFDQLVVGVGLAYKF</sequence>
<reference evidence="4 5" key="1">
    <citation type="submission" date="2018-11" db="EMBL/GenBank/DDBJ databases">
        <authorList>
            <person name="Na S.W."/>
            <person name="Baik M."/>
        </authorList>
    </citation>
    <scope>NUCLEOTIDE SEQUENCE [LARGE SCALE GENOMIC DNA]</scope>
    <source>
        <strain evidence="4 5">E39</strain>
    </source>
</reference>
<dbReference type="InterPro" id="IPR011250">
    <property type="entry name" value="OMP/PagP_B-barrel"/>
</dbReference>
<evidence type="ECO:0000259" key="3">
    <source>
        <dbReference type="Pfam" id="PF13505"/>
    </source>
</evidence>
<dbReference type="InterPro" id="IPR027385">
    <property type="entry name" value="Beta-barrel_OMP"/>
</dbReference>
<evidence type="ECO:0000256" key="1">
    <source>
        <dbReference type="ARBA" id="ARBA00022729"/>
    </source>
</evidence>
<proteinExistence type="predicted"/>
<feature type="chain" id="PRO_5024298799" evidence="2">
    <location>
        <begin position="20"/>
        <end position="174"/>
    </location>
</feature>
<evidence type="ECO:0000313" key="5">
    <source>
        <dbReference type="Proteomes" id="UP000249375"/>
    </source>
</evidence>
<dbReference type="AlphaFoldDB" id="A0A5P8EA38"/>
<dbReference type="OrthoDB" id="1163183at2"/>
<keyword evidence="1 2" id="KW-0732">Signal</keyword>
<evidence type="ECO:0000256" key="2">
    <source>
        <dbReference type="SAM" id="SignalP"/>
    </source>
</evidence>
<dbReference type="Gene3D" id="2.40.160.20">
    <property type="match status" value="1"/>
</dbReference>
<name>A0A5P8EA38_9BACT</name>
<dbReference type="NCBIfam" id="TIGR01414">
    <property type="entry name" value="autotrans_barl"/>
    <property type="match status" value="1"/>
</dbReference>
<dbReference type="InterPro" id="IPR006315">
    <property type="entry name" value="OM_autotransptr_brl_dom"/>
</dbReference>
<dbReference type="SUPFAM" id="SSF56925">
    <property type="entry name" value="OMPA-like"/>
    <property type="match status" value="1"/>
</dbReference>
<dbReference type="EMBL" id="CP033459">
    <property type="protein sequence ID" value="QFQ13720.1"/>
    <property type="molecule type" value="Genomic_DNA"/>
</dbReference>
<dbReference type="Pfam" id="PF13505">
    <property type="entry name" value="OMP_b-brl"/>
    <property type="match status" value="1"/>
</dbReference>
<feature type="domain" description="Outer membrane protein beta-barrel" evidence="3">
    <location>
        <begin position="12"/>
        <end position="174"/>
    </location>
</feature>
<protein>
    <submittedName>
        <fullName evidence="4">Porin family protein</fullName>
    </submittedName>
</protein>
<keyword evidence="5" id="KW-1185">Reference proteome</keyword>